<proteinExistence type="predicted"/>
<gene>
    <name evidence="4" type="ORF">GCM10009539_73210</name>
</gene>
<evidence type="ECO:0000313" key="5">
    <source>
        <dbReference type="Proteomes" id="UP001500967"/>
    </source>
</evidence>
<name>A0ABN0V4S4_9ACTN</name>
<dbReference type="Gene3D" id="1.10.10.10">
    <property type="entry name" value="Winged helix-like DNA-binding domain superfamily/Winged helix DNA-binding domain"/>
    <property type="match status" value="1"/>
</dbReference>
<dbReference type="SUPFAM" id="SSF48452">
    <property type="entry name" value="TPR-like"/>
    <property type="match status" value="1"/>
</dbReference>
<dbReference type="EMBL" id="BAAAGX010000033">
    <property type="protein sequence ID" value="GAA0274816.1"/>
    <property type="molecule type" value="Genomic_DNA"/>
</dbReference>
<evidence type="ECO:0000313" key="4">
    <source>
        <dbReference type="EMBL" id="GAA0274816.1"/>
    </source>
</evidence>
<keyword evidence="5" id="KW-1185">Reference proteome</keyword>
<dbReference type="Gene3D" id="1.25.40.10">
    <property type="entry name" value="Tetratricopeptide repeat domain"/>
    <property type="match status" value="1"/>
</dbReference>
<dbReference type="Pfam" id="PF20016">
    <property type="entry name" value="ThsA_Macro"/>
    <property type="match status" value="1"/>
</dbReference>
<keyword evidence="1" id="KW-0805">Transcription regulation</keyword>
<reference evidence="4 5" key="1">
    <citation type="journal article" date="2019" name="Int. J. Syst. Evol. Microbiol.">
        <title>The Global Catalogue of Microorganisms (GCM) 10K type strain sequencing project: providing services to taxonomists for standard genome sequencing and annotation.</title>
        <authorList>
            <consortium name="The Broad Institute Genomics Platform"/>
            <consortium name="The Broad Institute Genome Sequencing Center for Infectious Disease"/>
            <person name="Wu L."/>
            <person name="Ma J."/>
        </authorList>
    </citation>
    <scope>NUCLEOTIDE SEQUENCE [LARGE SCALE GENOMIC DNA]</scope>
    <source>
        <strain evidence="4 5">JCM 10425</strain>
    </source>
</reference>
<keyword evidence="2" id="KW-0804">Transcription</keyword>
<sequence>MSLLGPAEIHVAGRVVRPTPLTTVVLTRLVLADREPLTVDEIFTAVWGDRRALTRADRVGVQKRILELRRLLADPSVLVTEPGQVSAYRLTTPRADVDVHAFRDLVERARRETPVDAVTLLERALSLWRGRPLSDTERYAFAQPVIRDLRALRDAAALELVEAYSAIGQPDRALTTGEALAARRPDLPGLADALARLRRRVADRRPGVEHRDFPGLGTRVTIRAGDLFAQPDAQLVIGFCDTFDTSTDRDVVISRATVQGQFLHRVYGGDTGRLNRDLRSALRAVRPARVERREDKRRGKLARYPLGTVAVLHRDGRRFFGVAYSVMGNDLIARADLASFRAGLDRLWDAAVRYGQREPLAVPLLGSGLARLDGTDRTELLTLLIGSFLRHSRRQVVSRELRLVLRVEDLDRVDLLEVAAFLRAQKDRE</sequence>
<dbReference type="Proteomes" id="UP001500967">
    <property type="component" value="Unassembled WGS sequence"/>
</dbReference>
<dbReference type="InterPro" id="IPR011990">
    <property type="entry name" value="TPR-like_helical_dom_sf"/>
</dbReference>
<dbReference type="InterPro" id="IPR045535">
    <property type="entry name" value="ThsA_Macro"/>
</dbReference>
<feature type="domain" description="Bacterial transcriptional activator" evidence="3">
    <location>
        <begin position="97"/>
        <end position="214"/>
    </location>
</feature>
<dbReference type="InterPro" id="IPR036388">
    <property type="entry name" value="WH-like_DNA-bd_sf"/>
</dbReference>
<accession>A0ABN0V4S4</accession>
<dbReference type="Pfam" id="PF03704">
    <property type="entry name" value="BTAD"/>
    <property type="match status" value="1"/>
</dbReference>
<organism evidence="4 5">
    <name type="scientific">Cryptosporangium japonicum</name>
    <dbReference type="NCBI Taxonomy" id="80872"/>
    <lineage>
        <taxon>Bacteria</taxon>
        <taxon>Bacillati</taxon>
        <taxon>Actinomycetota</taxon>
        <taxon>Actinomycetes</taxon>
        <taxon>Cryptosporangiales</taxon>
        <taxon>Cryptosporangiaceae</taxon>
        <taxon>Cryptosporangium</taxon>
    </lineage>
</organism>
<evidence type="ECO:0000256" key="2">
    <source>
        <dbReference type="ARBA" id="ARBA00023163"/>
    </source>
</evidence>
<dbReference type="PANTHER" id="PTHR35807:SF1">
    <property type="entry name" value="TRANSCRIPTIONAL REGULATOR REDD"/>
    <property type="match status" value="1"/>
</dbReference>
<evidence type="ECO:0000259" key="3">
    <source>
        <dbReference type="SMART" id="SM01043"/>
    </source>
</evidence>
<dbReference type="SMART" id="SM01043">
    <property type="entry name" value="BTAD"/>
    <property type="match status" value="1"/>
</dbReference>
<dbReference type="PANTHER" id="PTHR35807">
    <property type="entry name" value="TRANSCRIPTIONAL REGULATOR REDD-RELATED"/>
    <property type="match status" value="1"/>
</dbReference>
<protein>
    <submittedName>
        <fullName evidence="4">DUF6430 domain-containing protein</fullName>
    </submittedName>
</protein>
<comment type="caution">
    <text evidence="4">The sequence shown here is derived from an EMBL/GenBank/DDBJ whole genome shotgun (WGS) entry which is preliminary data.</text>
</comment>
<dbReference type="InterPro" id="IPR051677">
    <property type="entry name" value="AfsR-DnrI-RedD_regulator"/>
</dbReference>
<evidence type="ECO:0000256" key="1">
    <source>
        <dbReference type="ARBA" id="ARBA00023015"/>
    </source>
</evidence>
<dbReference type="InterPro" id="IPR005158">
    <property type="entry name" value="BTAD"/>
</dbReference>